<feature type="domain" description="EF-hand" evidence="5">
    <location>
        <begin position="212"/>
        <end position="247"/>
    </location>
</feature>
<name>A0AAN7QZR7_9MYRT</name>
<dbReference type="Gene3D" id="1.10.238.10">
    <property type="entry name" value="EF-hand"/>
    <property type="match status" value="2"/>
</dbReference>
<dbReference type="FunFam" id="1.10.238.10:FF:000256">
    <property type="entry name" value="probable calcium-binding protein CML20"/>
    <property type="match status" value="1"/>
</dbReference>
<evidence type="ECO:0000256" key="2">
    <source>
        <dbReference type="ARBA" id="ARBA00022737"/>
    </source>
</evidence>
<dbReference type="GO" id="GO:0016460">
    <property type="term" value="C:myosin II complex"/>
    <property type="evidence" value="ECO:0007669"/>
    <property type="project" value="TreeGrafter"/>
</dbReference>
<evidence type="ECO:0000313" key="6">
    <source>
        <dbReference type="EMBL" id="KAK4781068.1"/>
    </source>
</evidence>
<dbReference type="InterPro" id="IPR050230">
    <property type="entry name" value="CALM/Myosin/TropC-like"/>
</dbReference>
<comment type="caution">
    <text evidence="6">The sequence shown here is derived from an EMBL/GenBank/DDBJ whole genome shotgun (WGS) entry which is preliminary data.</text>
</comment>
<evidence type="ECO:0000256" key="3">
    <source>
        <dbReference type="ARBA" id="ARBA00022837"/>
    </source>
</evidence>
<evidence type="ECO:0000256" key="1">
    <source>
        <dbReference type="ARBA" id="ARBA00022723"/>
    </source>
</evidence>
<keyword evidence="7" id="KW-1185">Reference proteome</keyword>
<gene>
    <name evidence="6" type="ORF">SAY87_017174</name>
</gene>
<sequence>MTWGDGHSAIANNPTGSLGPNLRISTGFKWADRKGFTDPALPVASFSSPTRAAEEDHSSLGEKTQHARCFSHSDSELYRTGGLHRGFSRKDKPRGRHAGLNQQKRQEIREAFDLFDTDGSGTIDAKELSVAMRALGFEMTEEQIKQMIEDVDKDGSGSIDYDEFEHMMTAKIGERDTKEELMKAFRIIDQDNNGKISAGDIKRIAKDLGESFSDSDIQEMIQRADLDGDGEINVEEFIRIMRRTSYGY</sequence>
<reference evidence="6 7" key="1">
    <citation type="journal article" date="2023" name="Hortic Res">
        <title>Pangenome of water caltrop reveals structural variations and asymmetric subgenome divergence after allopolyploidization.</title>
        <authorList>
            <person name="Zhang X."/>
            <person name="Chen Y."/>
            <person name="Wang L."/>
            <person name="Yuan Y."/>
            <person name="Fang M."/>
            <person name="Shi L."/>
            <person name="Lu R."/>
            <person name="Comes H.P."/>
            <person name="Ma Y."/>
            <person name="Chen Y."/>
            <person name="Huang G."/>
            <person name="Zhou Y."/>
            <person name="Zheng Z."/>
            <person name="Qiu Y."/>
        </authorList>
    </citation>
    <scope>NUCLEOTIDE SEQUENCE [LARGE SCALE GENOMIC DNA]</scope>
    <source>
        <tissue evidence="6">Roots</tissue>
    </source>
</reference>
<dbReference type="PANTHER" id="PTHR23048">
    <property type="entry name" value="MYOSIN LIGHT CHAIN 1, 3"/>
    <property type="match status" value="1"/>
</dbReference>
<dbReference type="GO" id="GO:0005509">
    <property type="term" value="F:calcium ion binding"/>
    <property type="evidence" value="ECO:0007669"/>
    <property type="project" value="InterPro"/>
</dbReference>
<dbReference type="InterPro" id="IPR002048">
    <property type="entry name" value="EF_hand_dom"/>
</dbReference>
<keyword evidence="3" id="KW-0106">Calcium</keyword>
<dbReference type="PROSITE" id="PS50222">
    <property type="entry name" value="EF_HAND_2"/>
    <property type="match status" value="4"/>
</dbReference>
<protein>
    <recommendedName>
        <fullName evidence="5">EF-hand domain-containing protein</fullName>
    </recommendedName>
</protein>
<keyword evidence="2" id="KW-0677">Repeat</keyword>
<feature type="region of interest" description="Disordered" evidence="4">
    <location>
        <begin position="46"/>
        <end position="68"/>
    </location>
</feature>
<accession>A0AAN7QZR7</accession>
<dbReference type="CDD" id="cd00051">
    <property type="entry name" value="EFh"/>
    <property type="match status" value="2"/>
</dbReference>
<dbReference type="Pfam" id="PF13499">
    <property type="entry name" value="EF-hand_7"/>
    <property type="match status" value="2"/>
</dbReference>
<dbReference type="Proteomes" id="UP001345219">
    <property type="component" value="Chromosome 13"/>
</dbReference>
<dbReference type="PROSITE" id="PS00018">
    <property type="entry name" value="EF_HAND_1"/>
    <property type="match status" value="4"/>
</dbReference>
<dbReference type="SMART" id="SM00054">
    <property type="entry name" value="EFh"/>
    <property type="match status" value="4"/>
</dbReference>
<dbReference type="InterPro" id="IPR018247">
    <property type="entry name" value="EF_Hand_1_Ca_BS"/>
</dbReference>
<dbReference type="InterPro" id="IPR011992">
    <property type="entry name" value="EF-hand-dom_pair"/>
</dbReference>
<feature type="compositionally biased region" description="Basic and acidic residues" evidence="4">
    <location>
        <begin position="52"/>
        <end position="68"/>
    </location>
</feature>
<dbReference type="SUPFAM" id="SSF47473">
    <property type="entry name" value="EF-hand"/>
    <property type="match status" value="1"/>
</dbReference>
<feature type="domain" description="EF-hand" evidence="5">
    <location>
        <begin position="139"/>
        <end position="174"/>
    </location>
</feature>
<keyword evidence="1" id="KW-0479">Metal-binding</keyword>
<feature type="domain" description="EF-hand" evidence="5">
    <location>
        <begin position="103"/>
        <end position="138"/>
    </location>
</feature>
<feature type="domain" description="EF-hand" evidence="5">
    <location>
        <begin position="176"/>
        <end position="211"/>
    </location>
</feature>
<evidence type="ECO:0000256" key="4">
    <source>
        <dbReference type="SAM" id="MobiDB-lite"/>
    </source>
</evidence>
<dbReference type="AlphaFoldDB" id="A0AAN7QZR7"/>
<proteinExistence type="predicted"/>
<organism evidence="6 7">
    <name type="scientific">Trapa incisa</name>
    <dbReference type="NCBI Taxonomy" id="236973"/>
    <lineage>
        <taxon>Eukaryota</taxon>
        <taxon>Viridiplantae</taxon>
        <taxon>Streptophyta</taxon>
        <taxon>Embryophyta</taxon>
        <taxon>Tracheophyta</taxon>
        <taxon>Spermatophyta</taxon>
        <taxon>Magnoliopsida</taxon>
        <taxon>eudicotyledons</taxon>
        <taxon>Gunneridae</taxon>
        <taxon>Pentapetalae</taxon>
        <taxon>rosids</taxon>
        <taxon>malvids</taxon>
        <taxon>Myrtales</taxon>
        <taxon>Lythraceae</taxon>
        <taxon>Trapa</taxon>
    </lineage>
</organism>
<evidence type="ECO:0000259" key="5">
    <source>
        <dbReference type="PROSITE" id="PS50222"/>
    </source>
</evidence>
<dbReference type="PANTHER" id="PTHR23048:SF59">
    <property type="entry name" value="EF-HAND SUPERFAMILY PROTEIN"/>
    <property type="match status" value="1"/>
</dbReference>
<feature type="region of interest" description="Disordered" evidence="4">
    <location>
        <begin position="81"/>
        <end position="103"/>
    </location>
</feature>
<dbReference type="EMBL" id="JAXIOK010000001">
    <property type="protein sequence ID" value="KAK4781068.1"/>
    <property type="molecule type" value="Genomic_DNA"/>
</dbReference>
<dbReference type="FunFam" id="1.10.238.10:FF:000268">
    <property type="entry name" value="Centrin 2"/>
    <property type="match status" value="1"/>
</dbReference>
<evidence type="ECO:0000313" key="7">
    <source>
        <dbReference type="Proteomes" id="UP001345219"/>
    </source>
</evidence>